<dbReference type="GO" id="GO:0016787">
    <property type="term" value="F:hydrolase activity"/>
    <property type="evidence" value="ECO:0007669"/>
    <property type="project" value="UniProtKB-KW"/>
</dbReference>
<proteinExistence type="predicted"/>
<name>A0ABV1EFB9_9FIRM</name>
<dbReference type="Proteomes" id="UP001482186">
    <property type="component" value="Unassembled WGS sequence"/>
</dbReference>
<comment type="caution">
    <text evidence="1">The sequence shown here is derived from an EMBL/GenBank/DDBJ whole genome shotgun (WGS) entry which is preliminary data.</text>
</comment>
<dbReference type="EC" id="3.4.23.-" evidence="1"/>
<gene>
    <name evidence="1" type="ORF">AAAT04_04305</name>
</gene>
<dbReference type="Pfam" id="PF03419">
    <property type="entry name" value="Peptidase_U4"/>
    <property type="match status" value="1"/>
</dbReference>
<organism evidence="1 2">
    <name type="scientific">Coprococcus ammoniilyticus</name>
    <dbReference type="NCBI Taxonomy" id="2981785"/>
    <lineage>
        <taxon>Bacteria</taxon>
        <taxon>Bacillati</taxon>
        <taxon>Bacillota</taxon>
        <taxon>Clostridia</taxon>
        <taxon>Lachnospirales</taxon>
        <taxon>Lachnospiraceae</taxon>
        <taxon>Coprococcus</taxon>
    </lineage>
</organism>
<keyword evidence="1" id="KW-0378">Hydrolase</keyword>
<protein>
    <submittedName>
        <fullName evidence="1">Sigma-E processing peptidase SpoIIGA</fullName>
        <ecNumber evidence="1">3.4.23.-</ecNumber>
    </submittedName>
</protein>
<sequence length="158" mass="18473">MKEKHMNYFSNLFIGRKQNVVQATGYLDTGNTLKDISTGKHVVIASPEIMYDLLPLQLHALVYDYTNGIQPFDRKSSIYMPEGIHLIPYRTISSESDLMLAFDCDFFFINNHIICNRPLIGISRHTLQISHMKKCILLNSVYMRKVRNYDKHIRKSRF</sequence>
<accession>A0ABV1EFB9</accession>
<keyword evidence="2" id="KW-1185">Reference proteome</keyword>
<dbReference type="EMBL" id="JBBNFM010000002">
    <property type="protein sequence ID" value="MEQ2453271.1"/>
    <property type="molecule type" value="Genomic_DNA"/>
</dbReference>
<evidence type="ECO:0000313" key="1">
    <source>
        <dbReference type="EMBL" id="MEQ2453271.1"/>
    </source>
</evidence>
<dbReference type="InterPro" id="IPR005081">
    <property type="entry name" value="SpoIIGA"/>
</dbReference>
<dbReference type="RefSeq" id="WP_262529325.1">
    <property type="nucleotide sequence ID" value="NZ_JBBNFM010000002.1"/>
</dbReference>
<evidence type="ECO:0000313" key="2">
    <source>
        <dbReference type="Proteomes" id="UP001482186"/>
    </source>
</evidence>
<reference evidence="1 2" key="1">
    <citation type="submission" date="2024-04" db="EMBL/GenBank/DDBJ databases">
        <title>Human intestinal bacterial collection.</title>
        <authorList>
            <person name="Pauvert C."/>
            <person name="Hitch T.C.A."/>
            <person name="Clavel T."/>
        </authorList>
    </citation>
    <scope>NUCLEOTIDE SEQUENCE [LARGE SCALE GENOMIC DNA]</scope>
    <source>
        <strain evidence="1 2">CLA-AA-H141</strain>
    </source>
</reference>